<dbReference type="HOGENOM" id="CLU_2309848_0_0_1"/>
<reference evidence="2" key="1">
    <citation type="journal article" date="2013" name="Science">
        <title>The Amborella genome and the evolution of flowering plants.</title>
        <authorList>
            <consortium name="Amborella Genome Project"/>
        </authorList>
    </citation>
    <scope>NUCLEOTIDE SEQUENCE [LARGE SCALE GENOMIC DNA]</scope>
</reference>
<dbReference type="Gramene" id="ERN05574">
    <property type="protein sequence ID" value="ERN05574"/>
    <property type="gene ID" value="AMTR_s00007p00268000"/>
</dbReference>
<evidence type="ECO:0000313" key="2">
    <source>
        <dbReference type="Proteomes" id="UP000017836"/>
    </source>
</evidence>
<dbReference type="EMBL" id="KI394011">
    <property type="protein sequence ID" value="ERN05574.1"/>
    <property type="molecule type" value="Genomic_DNA"/>
</dbReference>
<sequence length="110" mass="12671">MKSLFPSNIDIQQFESDAATKEFLSTESSFLFGQEDRESRVSTDELELTTDDLKWLRTCFSIPDELPREVEELDPSVGNLFELITPIGCHRSPLQEVLYPYSVKPSTQFY</sequence>
<protein>
    <submittedName>
        <fullName evidence="1">Uncharacterized protein</fullName>
    </submittedName>
</protein>
<dbReference type="AlphaFoldDB" id="W1PCZ2"/>
<name>W1PCZ2_AMBTC</name>
<dbReference type="Proteomes" id="UP000017836">
    <property type="component" value="Unassembled WGS sequence"/>
</dbReference>
<organism evidence="1 2">
    <name type="scientific">Amborella trichopoda</name>
    <dbReference type="NCBI Taxonomy" id="13333"/>
    <lineage>
        <taxon>Eukaryota</taxon>
        <taxon>Viridiplantae</taxon>
        <taxon>Streptophyta</taxon>
        <taxon>Embryophyta</taxon>
        <taxon>Tracheophyta</taxon>
        <taxon>Spermatophyta</taxon>
        <taxon>Magnoliopsida</taxon>
        <taxon>Amborellales</taxon>
        <taxon>Amborellaceae</taxon>
        <taxon>Amborella</taxon>
    </lineage>
</organism>
<evidence type="ECO:0000313" key="1">
    <source>
        <dbReference type="EMBL" id="ERN05574.1"/>
    </source>
</evidence>
<proteinExistence type="predicted"/>
<accession>W1PCZ2</accession>
<keyword evidence="2" id="KW-1185">Reference proteome</keyword>
<gene>
    <name evidence="1" type="ORF">AMTR_s00007p00268000</name>
</gene>